<dbReference type="InterPro" id="IPR050595">
    <property type="entry name" value="Bact_response_regulator"/>
</dbReference>
<dbReference type="Gene3D" id="3.40.50.2300">
    <property type="match status" value="1"/>
</dbReference>
<dbReference type="InterPro" id="IPR036388">
    <property type="entry name" value="WH-like_DNA-bd_sf"/>
</dbReference>
<dbReference type="GO" id="GO:0003677">
    <property type="term" value="F:DNA binding"/>
    <property type="evidence" value="ECO:0007669"/>
    <property type="project" value="InterPro"/>
</dbReference>
<dbReference type="InterPro" id="IPR011006">
    <property type="entry name" value="CheY-like_superfamily"/>
</dbReference>
<comment type="caution">
    <text evidence="4">The sequence shown here is derived from an EMBL/GenBank/DDBJ whole genome shotgun (WGS) entry which is preliminary data.</text>
</comment>
<protein>
    <submittedName>
        <fullName evidence="4">Response regulator</fullName>
    </submittedName>
</protein>
<dbReference type="InterPro" id="IPR013324">
    <property type="entry name" value="RNA_pol_sigma_r3/r4-like"/>
</dbReference>
<dbReference type="SUPFAM" id="SSF52172">
    <property type="entry name" value="CheY-like"/>
    <property type="match status" value="1"/>
</dbReference>
<dbReference type="PANTHER" id="PTHR44591">
    <property type="entry name" value="STRESS RESPONSE REGULATOR PROTEIN 1"/>
    <property type="match status" value="1"/>
</dbReference>
<feature type="domain" description="Response regulatory" evidence="3">
    <location>
        <begin position="139"/>
        <end position="252"/>
    </location>
</feature>
<dbReference type="Pfam" id="PF00072">
    <property type="entry name" value="Response_reg"/>
    <property type="match status" value="1"/>
</dbReference>
<evidence type="ECO:0000313" key="4">
    <source>
        <dbReference type="EMBL" id="RJF88553.1"/>
    </source>
</evidence>
<dbReference type="GO" id="GO:0016987">
    <property type="term" value="F:sigma factor activity"/>
    <property type="evidence" value="ECO:0007669"/>
    <property type="project" value="InterPro"/>
</dbReference>
<dbReference type="Proteomes" id="UP000284605">
    <property type="component" value="Unassembled WGS sequence"/>
</dbReference>
<sequence length="259" mass="27534">MTDWKQEIARHLPFLRRYARALTGSQAAGDGVIRAGLQALASGGARLDTGKNLKIQLYALVHAAADAVPASAGAAADAEAKLQARLGRLPSAARRALLLSSLEGLTYAEIAGVLAIDDGAVDGLITQARDELRRQGAARVLVIEDEPVIALHIAEIVREAGHEVVGIATRKSEAVELAALHRPGLVLADIQLDDGSTGIEAAQEILKSLDVPVIFVTAFPERLLTGERMEPTYLISKPFEPETLVVTMAQALFHHPGRD</sequence>
<dbReference type="SMART" id="SM00448">
    <property type="entry name" value="REC"/>
    <property type="match status" value="1"/>
</dbReference>
<keyword evidence="5" id="KW-1185">Reference proteome</keyword>
<dbReference type="PROSITE" id="PS50110">
    <property type="entry name" value="RESPONSE_REGULATORY"/>
    <property type="match status" value="1"/>
</dbReference>
<organism evidence="4 5">
    <name type="scientific">Oleomonas cavernae</name>
    <dbReference type="NCBI Taxonomy" id="2320859"/>
    <lineage>
        <taxon>Bacteria</taxon>
        <taxon>Pseudomonadati</taxon>
        <taxon>Pseudomonadota</taxon>
        <taxon>Alphaproteobacteria</taxon>
        <taxon>Acetobacterales</taxon>
        <taxon>Acetobacteraceae</taxon>
        <taxon>Oleomonas</taxon>
    </lineage>
</organism>
<evidence type="ECO:0000256" key="2">
    <source>
        <dbReference type="PROSITE-ProRule" id="PRU00169"/>
    </source>
</evidence>
<feature type="modified residue" description="4-aspartylphosphate" evidence="2">
    <location>
        <position position="189"/>
    </location>
</feature>
<dbReference type="EMBL" id="QYUK01000011">
    <property type="protein sequence ID" value="RJF88553.1"/>
    <property type="molecule type" value="Genomic_DNA"/>
</dbReference>
<dbReference type="InterPro" id="IPR001789">
    <property type="entry name" value="Sig_transdc_resp-reg_receiver"/>
</dbReference>
<dbReference type="CDD" id="cd17540">
    <property type="entry name" value="REC_PhyR"/>
    <property type="match status" value="1"/>
</dbReference>
<dbReference type="AlphaFoldDB" id="A0A418WEV9"/>
<dbReference type="InterPro" id="IPR013249">
    <property type="entry name" value="RNA_pol_sigma70_r4_t2"/>
</dbReference>
<keyword evidence="1 2" id="KW-0597">Phosphoprotein</keyword>
<evidence type="ECO:0000259" key="3">
    <source>
        <dbReference type="PROSITE" id="PS50110"/>
    </source>
</evidence>
<dbReference type="OrthoDB" id="9786101at2"/>
<dbReference type="Gene3D" id="1.10.1740.10">
    <property type="match status" value="1"/>
</dbReference>
<dbReference type="Gene3D" id="1.10.10.10">
    <property type="entry name" value="Winged helix-like DNA-binding domain superfamily/Winged helix DNA-binding domain"/>
    <property type="match status" value="1"/>
</dbReference>
<dbReference type="RefSeq" id="WP_119779188.1">
    <property type="nucleotide sequence ID" value="NZ_QYUK01000011.1"/>
</dbReference>
<dbReference type="Pfam" id="PF22029">
    <property type="entry name" value="PhyR_sigma2"/>
    <property type="match status" value="1"/>
</dbReference>
<gene>
    <name evidence="4" type="ORF">D3874_17350</name>
</gene>
<dbReference type="PANTHER" id="PTHR44591:SF3">
    <property type="entry name" value="RESPONSE REGULATORY DOMAIN-CONTAINING PROTEIN"/>
    <property type="match status" value="1"/>
</dbReference>
<proteinExistence type="predicted"/>
<name>A0A418WEV9_9PROT</name>
<dbReference type="GO" id="GO:0000160">
    <property type="term" value="P:phosphorelay signal transduction system"/>
    <property type="evidence" value="ECO:0007669"/>
    <property type="project" value="InterPro"/>
</dbReference>
<evidence type="ECO:0000313" key="5">
    <source>
        <dbReference type="Proteomes" id="UP000284605"/>
    </source>
</evidence>
<dbReference type="GO" id="GO:0006352">
    <property type="term" value="P:DNA-templated transcription initiation"/>
    <property type="evidence" value="ECO:0007669"/>
    <property type="project" value="InterPro"/>
</dbReference>
<dbReference type="NCBIfam" id="NF006623">
    <property type="entry name" value="PRK09191.1"/>
    <property type="match status" value="1"/>
</dbReference>
<accession>A0A418WEV9</accession>
<dbReference type="SUPFAM" id="SSF88659">
    <property type="entry name" value="Sigma3 and sigma4 domains of RNA polymerase sigma factors"/>
    <property type="match status" value="1"/>
</dbReference>
<evidence type="ECO:0000256" key="1">
    <source>
        <dbReference type="ARBA" id="ARBA00022553"/>
    </source>
</evidence>
<dbReference type="Pfam" id="PF08281">
    <property type="entry name" value="Sigma70_r4_2"/>
    <property type="match status" value="1"/>
</dbReference>
<reference evidence="4 5" key="1">
    <citation type="submission" date="2018-09" db="EMBL/GenBank/DDBJ databases">
        <authorList>
            <person name="Zhu H."/>
        </authorList>
    </citation>
    <scope>NUCLEOTIDE SEQUENCE [LARGE SCALE GENOMIC DNA]</scope>
    <source>
        <strain evidence="4 5">K1W22B-8</strain>
    </source>
</reference>
<dbReference type="InterPro" id="IPR053866">
    <property type="entry name" value="PhyR_sigma2"/>
</dbReference>